<comment type="caution">
    <text evidence="2">The sequence shown here is derived from an EMBL/GenBank/DDBJ whole genome shotgun (WGS) entry which is preliminary data.</text>
</comment>
<organism evidence="2 3">
    <name type="scientific">Paenibacillus pinisoli</name>
    <dbReference type="NCBI Taxonomy" id="1276110"/>
    <lineage>
        <taxon>Bacteria</taxon>
        <taxon>Bacillati</taxon>
        <taxon>Bacillota</taxon>
        <taxon>Bacilli</taxon>
        <taxon>Bacillales</taxon>
        <taxon>Paenibacillaceae</taxon>
        <taxon>Paenibacillus</taxon>
    </lineage>
</organism>
<evidence type="ECO:0000256" key="1">
    <source>
        <dbReference type="SAM" id="Phobius"/>
    </source>
</evidence>
<accession>A0A3A6Q0H7</accession>
<feature type="transmembrane region" description="Helical" evidence="1">
    <location>
        <begin position="16"/>
        <end position="33"/>
    </location>
</feature>
<protein>
    <submittedName>
        <fullName evidence="2">Uncharacterized protein</fullName>
    </submittedName>
</protein>
<keyword evidence="3" id="KW-1185">Reference proteome</keyword>
<feature type="transmembrane region" description="Helical" evidence="1">
    <location>
        <begin position="108"/>
        <end position="132"/>
    </location>
</feature>
<sequence length="174" mass="20651">MAELFGRLLDLKNNTYRKYLSVMAIILLLLYYIKLVHPGTMQDLLDIIALLAKRLNYSEWEALINVVYYLLVYLTLLVFIAYMYLLVINGDWKRRLGGFKIYFVRKNFFRMMGNLLINVAITHLITVGYFVLLDVQYSLSLPALMISVLVFVFLFFWVIAFLYDHSETSWNWME</sequence>
<proteinExistence type="predicted"/>
<dbReference type="AlphaFoldDB" id="A0A3A6Q0H7"/>
<feature type="transmembrane region" description="Helical" evidence="1">
    <location>
        <begin position="66"/>
        <end position="87"/>
    </location>
</feature>
<reference evidence="2 3" key="1">
    <citation type="submission" date="2018-09" db="EMBL/GenBank/DDBJ databases">
        <title>Paenibacillus aracenensis nov. sp. isolated from a cave in southern Spain.</title>
        <authorList>
            <person name="Jurado V."/>
            <person name="Gutierrez-Patricio S."/>
            <person name="Gonzalez-Pimentel J.L."/>
            <person name="Miller A.Z."/>
            <person name="Laiz L."/>
            <person name="Saiz-Jimenez C."/>
        </authorList>
    </citation>
    <scope>NUCLEOTIDE SEQUENCE [LARGE SCALE GENOMIC DNA]</scope>
    <source>
        <strain evidence="2 3">JCM 19203</strain>
    </source>
</reference>
<dbReference type="Proteomes" id="UP000267798">
    <property type="component" value="Unassembled WGS sequence"/>
</dbReference>
<feature type="transmembrane region" description="Helical" evidence="1">
    <location>
        <begin position="144"/>
        <end position="163"/>
    </location>
</feature>
<evidence type="ECO:0000313" key="2">
    <source>
        <dbReference type="EMBL" id="RJX41043.1"/>
    </source>
</evidence>
<keyword evidence="1" id="KW-0472">Membrane</keyword>
<name>A0A3A6Q0H7_9BACL</name>
<keyword evidence="1" id="KW-0812">Transmembrane</keyword>
<dbReference type="RefSeq" id="WP_120107155.1">
    <property type="nucleotide sequence ID" value="NZ_QXQB01000001.1"/>
</dbReference>
<evidence type="ECO:0000313" key="3">
    <source>
        <dbReference type="Proteomes" id="UP000267798"/>
    </source>
</evidence>
<gene>
    <name evidence="2" type="ORF">D3P09_03255</name>
</gene>
<dbReference type="EMBL" id="QXQB01000001">
    <property type="protein sequence ID" value="RJX41043.1"/>
    <property type="molecule type" value="Genomic_DNA"/>
</dbReference>
<keyword evidence="1" id="KW-1133">Transmembrane helix</keyword>